<organism evidence="2 3">
    <name type="scientific">Parafilimonas terrae</name>
    <dbReference type="NCBI Taxonomy" id="1465490"/>
    <lineage>
        <taxon>Bacteria</taxon>
        <taxon>Pseudomonadati</taxon>
        <taxon>Bacteroidota</taxon>
        <taxon>Chitinophagia</taxon>
        <taxon>Chitinophagales</taxon>
        <taxon>Chitinophagaceae</taxon>
        <taxon>Parafilimonas</taxon>
    </lineage>
</organism>
<dbReference type="AlphaFoldDB" id="A0A1I5YR01"/>
<name>A0A1I5YR01_9BACT</name>
<reference evidence="2 3" key="1">
    <citation type="submission" date="2016-10" db="EMBL/GenBank/DDBJ databases">
        <authorList>
            <person name="de Groot N.N."/>
        </authorList>
    </citation>
    <scope>NUCLEOTIDE SEQUENCE [LARGE SCALE GENOMIC DNA]</scope>
    <source>
        <strain evidence="2 3">DSM 28286</strain>
    </source>
</reference>
<evidence type="ECO:0000313" key="2">
    <source>
        <dbReference type="EMBL" id="SFQ46663.1"/>
    </source>
</evidence>
<keyword evidence="3" id="KW-1185">Reference proteome</keyword>
<dbReference type="Proteomes" id="UP000199031">
    <property type="component" value="Unassembled WGS sequence"/>
</dbReference>
<feature type="transmembrane region" description="Helical" evidence="1">
    <location>
        <begin position="62"/>
        <end position="81"/>
    </location>
</feature>
<protein>
    <submittedName>
        <fullName evidence="2">Uncharacterized protein</fullName>
    </submittedName>
</protein>
<sequence length="113" mass="13106">MLSDKEKAFIEYWEANRLKEKSIYKLFSPGFSIGLCIGVAILLVFNSGWYERANMVAQAESSPWVLVIGIIAIVAFTGFFYKKFRWEMNEQTYRELKAKYEAEQKKANDNTGE</sequence>
<accession>A0A1I5YR01</accession>
<keyword evidence="1" id="KW-1133">Transmembrane helix</keyword>
<feature type="transmembrane region" description="Helical" evidence="1">
    <location>
        <begin position="26"/>
        <end position="50"/>
    </location>
</feature>
<keyword evidence="1" id="KW-0812">Transmembrane</keyword>
<keyword evidence="1" id="KW-0472">Membrane</keyword>
<gene>
    <name evidence="2" type="ORF">SAMN05444277_113136</name>
</gene>
<proteinExistence type="predicted"/>
<evidence type="ECO:0000256" key="1">
    <source>
        <dbReference type="SAM" id="Phobius"/>
    </source>
</evidence>
<evidence type="ECO:0000313" key="3">
    <source>
        <dbReference type="Proteomes" id="UP000199031"/>
    </source>
</evidence>
<dbReference type="EMBL" id="FOXQ01000013">
    <property type="protein sequence ID" value="SFQ46663.1"/>
    <property type="molecule type" value="Genomic_DNA"/>
</dbReference>
<dbReference type="OrthoDB" id="678407at2"/>
<dbReference type="STRING" id="1465490.SAMN05444277_113136"/>
<dbReference type="RefSeq" id="WP_090662012.1">
    <property type="nucleotide sequence ID" value="NZ_FOXQ01000013.1"/>
</dbReference>